<sequence length="128" mass="14030">MHRLLIDGAAIAYIDSGNAEGGNAEGAGLAPVLLFIHGWTSDHSTFARQLAHFAPHYRTICVDLPGHGESDPVTGAAYDIAFYTQRLSASSPLWAWRNHLSSPLATALAGFWHWNWPPGPMRPILWRS</sequence>
<dbReference type="SUPFAM" id="SSF53474">
    <property type="entry name" value="alpha/beta-Hydrolases"/>
    <property type="match status" value="1"/>
</dbReference>
<name>A0A5A7NA87_9PROT</name>
<dbReference type="AlphaFoldDB" id="A0A5A7NA87"/>
<dbReference type="GO" id="GO:0016020">
    <property type="term" value="C:membrane"/>
    <property type="evidence" value="ECO:0007669"/>
    <property type="project" value="TreeGrafter"/>
</dbReference>
<accession>A0A5A7NA87</accession>
<dbReference type="Pfam" id="PF00561">
    <property type="entry name" value="Abhydrolase_1"/>
    <property type="match status" value="1"/>
</dbReference>
<dbReference type="EMBL" id="BKCN01000016">
    <property type="protein sequence ID" value="GER05008.1"/>
    <property type="molecule type" value="Genomic_DNA"/>
</dbReference>
<dbReference type="PANTHER" id="PTHR43798">
    <property type="entry name" value="MONOACYLGLYCEROL LIPASE"/>
    <property type="match status" value="1"/>
</dbReference>
<dbReference type="InterPro" id="IPR000073">
    <property type="entry name" value="AB_hydrolase_1"/>
</dbReference>
<evidence type="ECO:0000313" key="3">
    <source>
        <dbReference type="Proteomes" id="UP000324996"/>
    </source>
</evidence>
<organism evidence="2 3">
    <name type="scientific">Iodidimonas nitroreducens</name>
    <dbReference type="NCBI Taxonomy" id="1236968"/>
    <lineage>
        <taxon>Bacteria</taxon>
        <taxon>Pseudomonadati</taxon>
        <taxon>Pseudomonadota</taxon>
        <taxon>Alphaproteobacteria</taxon>
        <taxon>Iodidimonadales</taxon>
        <taxon>Iodidimonadaceae</taxon>
        <taxon>Iodidimonas</taxon>
    </lineage>
</organism>
<dbReference type="Proteomes" id="UP000324996">
    <property type="component" value="Unassembled WGS sequence"/>
</dbReference>
<dbReference type="RefSeq" id="WP_150007283.1">
    <property type="nucleotide sequence ID" value="NZ_BKCN01000016.1"/>
</dbReference>
<dbReference type="InterPro" id="IPR029058">
    <property type="entry name" value="AB_hydrolase_fold"/>
</dbReference>
<evidence type="ECO:0000313" key="2">
    <source>
        <dbReference type="EMBL" id="GER05008.1"/>
    </source>
</evidence>
<gene>
    <name evidence="2" type="ORF">JCM17846_26900</name>
</gene>
<evidence type="ECO:0000259" key="1">
    <source>
        <dbReference type="Pfam" id="PF00561"/>
    </source>
</evidence>
<keyword evidence="3" id="KW-1185">Reference proteome</keyword>
<reference evidence="2 3" key="1">
    <citation type="submission" date="2019-09" db="EMBL/GenBank/DDBJ databases">
        <title>NBRP : Genome information of microbial organism related human and environment.</title>
        <authorList>
            <person name="Hattori M."/>
            <person name="Oshima K."/>
            <person name="Inaba H."/>
            <person name="Suda W."/>
            <person name="Sakamoto M."/>
            <person name="Iino T."/>
            <person name="Kitahara M."/>
            <person name="Oshida Y."/>
            <person name="Iida T."/>
            <person name="Kudo T."/>
            <person name="Itoh T."/>
            <person name="Ohkuma M."/>
        </authorList>
    </citation>
    <scope>NUCLEOTIDE SEQUENCE [LARGE SCALE GENOMIC DNA]</scope>
    <source>
        <strain evidence="2 3">Q-1</strain>
    </source>
</reference>
<dbReference type="Gene3D" id="3.40.50.1820">
    <property type="entry name" value="alpha/beta hydrolase"/>
    <property type="match status" value="1"/>
</dbReference>
<dbReference type="InterPro" id="IPR050266">
    <property type="entry name" value="AB_hydrolase_sf"/>
</dbReference>
<comment type="caution">
    <text evidence="2">The sequence shown here is derived from an EMBL/GenBank/DDBJ whole genome shotgun (WGS) entry which is preliminary data.</text>
</comment>
<dbReference type="PANTHER" id="PTHR43798:SF33">
    <property type="entry name" value="HYDROLASE, PUTATIVE (AFU_ORTHOLOGUE AFUA_2G14860)-RELATED"/>
    <property type="match status" value="1"/>
</dbReference>
<feature type="domain" description="AB hydrolase-1" evidence="1">
    <location>
        <begin position="31"/>
        <end position="75"/>
    </location>
</feature>
<protein>
    <recommendedName>
        <fullName evidence="1">AB hydrolase-1 domain-containing protein</fullName>
    </recommendedName>
</protein>
<proteinExistence type="predicted"/>